<comment type="caution">
    <text evidence="1">The sequence shown here is derived from an EMBL/GenBank/DDBJ whole genome shotgun (WGS) entry which is preliminary data.</text>
</comment>
<dbReference type="Proteomes" id="UP000276282">
    <property type="component" value="Unassembled WGS sequence"/>
</dbReference>
<accession>A0A495P5B3</accession>
<dbReference type="EMBL" id="RBLG01000004">
    <property type="protein sequence ID" value="RKS45146.1"/>
    <property type="molecule type" value="Genomic_DNA"/>
</dbReference>
<evidence type="ECO:0008006" key="3">
    <source>
        <dbReference type="Google" id="ProtNLM"/>
    </source>
</evidence>
<reference evidence="1 2" key="1">
    <citation type="submission" date="2018-10" db="EMBL/GenBank/DDBJ databases">
        <title>Genomic Encyclopedia of Archaeal and Bacterial Type Strains, Phase II (KMG-II): from individual species to whole genera.</title>
        <authorList>
            <person name="Goeker M."/>
        </authorList>
    </citation>
    <scope>NUCLEOTIDE SEQUENCE [LARGE SCALE GENOMIC DNA]</scope>
    <source>
        <strain evidence="1 2">DSM 19839</strain>
    </source>
</reference>
<keyword evidence="2" id="KW-1185">Reference proteome</keyword>
<gene>
    <name evidence="1" type="ORF">BC962_2822</name>
</gene>
<dbReference type="OrthoDB" id="1435796at2"/>
<dbReference type="AlphaFoldDB" id="A0A495P5B3"/>
<dbReference type="InterPro" id="IPR029063">
    <property type="entry name" value="SAM-dependent_MTases_sf"/>
</dbReference>
<dbReference type="Gene3D" id="3.40.50.150">
    <property type="entry name" value="Vaccinia Virus protein VP39"/>
    <property type="match status" value="1"/>
</dbReference>
<protein>
    <recommendedName>
        <fullName evidence="3">Methyltransferase family protein</fullName>
    </recommendedName>
</protein>
<evidence type="ECO:0000313" key="2">
    <source>
        <dbReference type="Proteomes" id="UP000276282"/>
    </source>
</evidence>
<sequence>MNLIYFSNHQYIKYSKVVGSEYIASEFALLKILELIRKYKLKRILEIGVGIGTISGSILKYAELTSSTLKCTGTENNDFCLAVLPGNLEKLYNEISIYSDFSKLPKDQNFDLIIVDGKEALLKDISSSCSENAIVVIEGDRSDQVEVVKSIFPNSRFAPMVSILKNGKYSKKDPSEFRGGIKLIFTNPTTFQYLHWMLIKGKMKVKYLKRDYFS</sequence>
<name>A0A495P5B3_9FLAO</name>
<organism evidence="1 2">
    <name type="scientific">Gillisia mitskevichiae</name>
    <dbReference type="NCBI Taxonomy" id="270921"/>
    <lineage>
        <taxon>Bacteria</taxon>
        <taxon>Pseudomonadati</taxon>
        <taxon>Bacteroidota</taxon>
        <taxon>Flavobacteriia</taxon>
        <taxon>Flavobacteriales</taxon>
        <taxon>Flavobacteriaceae</taxon>
        <taxon>Gillisia</taxon>
    </lineage>
</organism>
<evidence type="ECO:0000313" key="1">
    <source>
        <dbReference type="EMBL" id="RKS45146.1"/>
    </source>
</evidence>
<dbReference type="RefSeq" id="WP_121346604.1">
    <property type="nucleotide sequence ID" value="NZ_RBLG01000004.1"/>
</dbReference>
<dbReference type="SUPFAM" id="SSF53335">
    <property type="entry name" value="S-adenosyl-L-methionine-dependent methyltransferases"/>
    <property type="match status" value="1"/>
</dbReference>
<proteinExistence type="predicted"/>